<keyword evidence="3" id="KW-0285">Flavoprotein</keyword>
<dbReference type="SUPFAM" id="SSF56176">
    <property type="entry name" value="FAD-binding/transporter-associated domain-like"/>
    <property type="match status" value="1"/>
</dbReference>
<sequence length="513" mass="56054">MPFSVLKAGLLASLVNAIAGSEIEAQVVIQDKLQSWNLCESTSSKLGNLTTDLQPLLSKDAQVFYPGSDGYHNATNRWSVHVKPGLDVIVRPASEKDVQRTVEYANAHEAPFLTIGGGHGTSNALNNIQGGIGIWMRGMRGIDFPEDGAPYATIHGGALLSEVVEALASHGKEGVTGGCDCTGFTGPMLGGGHGWLQGQYGLMADSLLTARVVLANGTAVSVSDTQHPDLFWALKGAGHNFGIVTSFTYRTFDPPEHAGFAHARYIFTQDKLEDVFSTANEWIRAKDRPVELTHYGVIAFNPEIDTKPIVIFLIYWQGAAIPQAYLDPFNALEPVSVVTMHVDLLGANANTCTAYYGPICEEGMSHESFPVDLDEWNPQNLRSVYEIYASMPAVLNNSVVLLEGFATNRVHEIPVESTSYAIRGSNLLAAPLFNYPPNNKTLDLMVIELGKQVRAILLHGTGLKLNAYVNYAHGDEGQKAVYGYEPWRLEKLRGLKKIYDPHGRFNFFEPIEF</sequence>
<accession>A0A6A6HH55</accession>
<dbReference type="PANTHER" id="PTHR42973:SF9">
    <property type="entry name" value="FAD-BINDING PCMH-TYPE DOMAIN-CONTAINING PROTEIN-RELATED"/>
    <property type="match status" value="1"/>
</dbReference>
<keyword evidence="5" id="KW-0560">Oxidoreductase</keyword>
<organism evidence="8 9">
    <name type="scientific">Viridothelium virens</name>
    <name type="common">Speckled blister lichen</name>
    <name type="synonym">Trypethelium virens</name>
    <dbReference type="NCBI Taxonomy" id="1048519"/>
    <lineage>
        <taxon>Eukaryota</taxon>
        <taxon>Fungi</taxon>
        <taxon>Dikarya</taxon>
        <taxon>Ascomycota</taxon>
        <taxon>Pezizomycotina</taxon>
        <taxon>Dothideomycetes</taxon>
        <taxon>Dothideomycetes incertae sedis</taxon>
        <taxon>Trypetheliales</taxon>
        <taxon>Trypetheliaceae</taxon>
        <taxon>Viridothelium</taxon>
    </lineage>
</organism>
<dbReference type="Pfam" id="PF08031">
    <property type="entry name" value="BBE"/>
    <property type="match status" value="1"/>
</dbReference>
<dbReference type="InterPro" id="IPR016169">
    <property type="entry name" value="FAD-bd_PCMH_sub2"/>
</dbReference>
<dbReference type="InterPro" id="IPR036318">
    <property type="entry name" value="FAD-bd_PCMH-like_sf"/>
</dbReference>
<dbReference type="InterPro" id="IPR050416">
    <property type="entry name" value="FAD-linked_Oxidoreductase"/>
</dbReference>
<dbReference type="Gene3D" id="3.30.43.10">
    <property type="entry name" value="Uridine Diphospho-n-acetylenolpyruvylglucosamine Reductase, domain 2"/>
    <property type="match status" value="1"/>
</dbReference>
<keyword evidence="9" id="KW-1185">Reference proteome</keyword>
<proteinExistence type="inferred from homology"/>
<dbReference type="AlphaFoldDB" id="A0A6A6HH55"/>
<dbReference type="InterPro" id="IPR016166">
    <property type="entry name" value="FAD-bd_PCMH"/>
</dbReference>
<dbReference type="GO" id="GO:0071949">
    <property type="term" value="F:FAD binding"/>
    <property type="evidence" value="ECO:0007669"/>
    <property type="project" value="InterPro"/>
</dbReference>
<evidence type="ECO:0000313" key="8">
    <source>
        <dbReference type="EMBL" id="KAF2237159.1"/>
    </source>
</evidence>
<feature type="signal peptide" evidence="6">
    <location>
        <begin position="1"/>
        <end position="20"/>
    </location>
</feature>
<comment type="similarity">
    <text evidence="2">Belongs to the oxygen-dependent FAD-linked oxidoreductase family.</text>
</comment>
<dbReference type="PROSITE" id="PS51387">
    <property type="entry name" value="FAD_PCMH"/>
    <property type="match status" value="1"/>
</dbReference>
<dbReference type="Proteomes" id="UP000800092">
    <property type="component" value="Unassembled WGS sequence"/>
</dbReference>
<evidence type="ECO:0000256" key="2">
    <source>
        <dbReference type="ARBA" id="ARBA00005466"/>
    </source>
</evidence>
<keyword evidence="4" id="KW-0274">FAD</keyword>
<comment type="cofactor">
    <cofactor evidence="1">
        <name>FAD</name>
        <dbReference type="ChEBI" id="CHEBI:57692"/>
    </cofactor>
</comment>
<protein>
    <submittedName>
        <fullName evidence="8">Glucooligosaccharide oxidase</fullName>
    </submittedName>
</protein>
<dbReference type="Pfam" id="PF01565">
    <property type="entry name" value="FAD_binding_4"/>
    <property type="match status" value="1"/>
</dbReference>
<dbReference type="EMBL" id="ML991781">
    <property type="protein sequence ID" value="KAF2237159.1"/>
    <property type="molecule type" value="Genomic_DNA"/>
</dbReference>
<evidence type="ECO:0000313" key="9">
    <source>
        <dbReference type="Proteomes" id="UP000800092"/>
    </source>
</evidence>
<gene>
    <name evidence="8" type="ORF">EV356DRAFT_442340</name>
</gene>
<dbReference type="GO" id="GO:0016491">
    <property type="term" value="F:oxidoreductase activity"/>
    <property type="evidence" value="ECO:0007669"/>
    <property type="project" value="UniProtKB-KW"/>
</dbReference>
<evidence type="ECO:0000256" key="4">
    <source>
        <dbReference type="ARBA" id="ARBA00022827"/>
    </source>
</evidence>
<keyword evidence="6" id="KW-0732">Signal</keyword>
<evidence type="ECO:0000256" key="3">
    <source>
        <dbReference type="ARBA" id="ARBA00022630"/>
    </source>
</evidence>
<dbReference type="InterPro" id="IPR016167">
    <property type="entry name" value="FAD-bd_PCMH_sub1"/>
</dbReference>
<dbReference type="InterPro" id="IPR012951">
    <property type="entry name" value="BBE"/>
</dbReference>
<dbReference type="PANTHER" id="PTHR42973">
    <property type="entry name" value="BINDING OXIDOREDUCTASE, PUTATIVE (AFU_ORTHOLOGUE AFUA_1G17690)-RELATED"/>
    <property type="match status" value="1"/>
</dbReference>
<evidence type="ECO:0000256" key="5">
    <source>
        <dbReference type="ARBA" id="ARBA00023002"/>
    </source>
</evidence>
<feature type="chain" id="PRO_5025670233" evidence="6">
    <location>
        <begin position="21"/>
        <end position="513"/>
    </location>
</feature>
<feature type="domain" description="FAD-binding PCMH-type" evidence="7">
    <location>
        <begin position="82"/>
        <end position="254"/>
    </location>
</feature>
<evidence type="ECO:0000256" key="1">
    <source>
        <dbReference type="ARBA" id="ARBA00001974"/>
    </source>
</evidence>
<name>A0A6A6HH55_VIRVR</name>
<evidence type="ECO:0000256" key="6">
    <source>
        <dbReference type="SAM" id="SignalP"/>
    </source>
</evidence>
<reference evidence="8" key="1">
    <citation type="journal article" date="2020" name="Stud. Mycol.">
        <title>101 Dothideomycetes genomes: a test case for predicting lifestyles and emergence of pathogens.</title>
        <authorList>
            <person name="Haridas S."/>
            <person name="Albert R."/>
            <person name="Binder M."/>
            <person name="Bloem J."/>
            <person name="Labutti K."/>
            <person name="Salamov A."/>
            <person name="Andreopoulos B."/>
            <person name="Baker S."/>
            <person name="Barry K."/>
            <person name="Bills G."/>
            <person name="Bluhm B."/>
            <person name="Cannon C."/>
            <person name="Castanera R."/>
            <person name="Culley D."/>
            <person name="Daum C."/>
            <person name="Ezra D."/>
            <person name="Gonzalez J."/>
            <person name="Henrissat B."/>
            <person name="Kuo A."/>
            <person name="Liang C."/>
            <person name="Lipzen A."/>
            <person name="Lutzoni F."/>
            <person name="Magnuson J."/>
            <person name="Mondo S."/>
            <person name="Nolan M."/>
            <person name="Ohm R."/>
            <person name="Pangilinan J."/>
            <person name="Park H.-J."/>
            <person name="Ramirez L."/>
            <person name="Alfaro M."/>
            <person name="Sun H."/>
            <person name="Tritt A."/>
            <person name="Yoshinaga Y."/>
            <person name="Zwiers L.-H."/>
            <person name="Turgeon B."/>
            <person name="Goodwin S."/>
            <person name="Spatafora J."/>
            <person name="Crous P."/>
            <person name="Grigoriev I."/>
        </authorList>
    </citation>
    <scope>NUCLEOTIDE SEQUENCE</scope>
    <source>
        <strain evidence="8">Tuck. ex Michener</strain>
    </source>
</reference>
<dbReference type="Gene3D" id="3.40.462.20">
    <property type="match status" value="1"/>
</dbReference>
<dbReference type="InterPro" id="IPR006094">
    <property type="entry name" value="Oxid_FAD_bind_N"/>
</dbReference>
<dbReference type="OrthoDB" id="415825at2759"/>
<evidence type="ECO:0000259" key="7">
    <source>
        <dbReference type="PROSITE" id="PS51387"/>
    </source>
</evidence>
<dbReference type="Gene3D" id="3.30.465.10">
    <property type="match status" value="1"/>
</dbReference>